<protein>
    <recommendedName>
        <fullName evidence="1">Retrotransposon gag domain-containing protein</fullName>
    </recommendedName>
</protein>
<reference evidence="2" key="1">
    <citation type="submission" date="2019-12" db="EMBL/GenBank/DDBJ databases">
        <title>Genome sequencing and annotation of Brassica cretica.</title>
        <authorList>
            <person name="Studholme D.J."/>
            <person name="Sarris P.F."/>
        </authorList>
    </citation>
    <scope>NUCLEOTIDE SEQUENCE</scope>
    <source>
        <strain evidence="2">PFS-001/15</strain>
        <tissue evidence="2">Leaf</tissue>
    </source>
</reference>
<name>A0A8S9KZI6_BRACR</name>
<dbReference type="AlphaFoldDB" id="A0A8S9KZI6"/>
<gene>
    <name evidence="2" type="ORF">F2Q68_00010508</name>
</gene>
<feature type="domain" description="Retrotransposon gag" evidence="1">
    <location>
        <begin position="317"/>
        <end position="360"/>
    </location>
</feature>
<proteinExistence type="predicted"/>
<accession>A0A8S9KZI6</accession>
<sequence>MEEIDQLVKEIYRALETTEQRLDGRCDDIYFPMDLSISALSSRIEAIQGELVEIQSYIARRPEASSSINRRNNISTDIHHRTSVDDATNRGRLVPMMTSDMSDTHYHEEEISADTYATIRRHQFNLESPDTCLKVHASCDRYPQAFFSRSYARFTEEWSVCLARESCREEERMSIDAELLTSIGTYILVPGTTMKRGFLGSSKKKPADSRTIRKSTREESIDTLQATMIDSVNQKSIDSVHHQSIATRQTTGAVIPDVIAVAEMNYFDLSREWYDWVGQDPFQGLPHQDPRKYIEELKDLVSRSEQNEVSEYHMLCKIFPYSISGDAFSWFSQLQPGSLTSWDDIERVFLYKFLDDAEATREKEKSDRWDRFLASLDDEYMISVEELRLMEASKPNSINKMAWSMIEIADRADYLRPAVDLTFTGHGCRLGVESYGSSGSLCPSGRFAQLGMEDQWLARGHRIEHVGEEPSTTSSSSFLNFSVYCKFAKQVPEICASFLFDPITSICAA</sequence>
<dbReference type="InterPro" id="IPR005162">
    <property type="entry name" value="Retrotrans_gag_dom"/>
</dbReference>
<organism evidence="2 3">
    <name type="scientific">Brassica cretica</name>
    <name type="common">Mustard</name>
    <dbReference type="NCBI Taxonomy" id="69181"/>
    <lineage>
        <taxon>Eukaryota</taxon>
        <taxon>Viridiplantae</taxon>
        <taxon>Streptophyta</taxon>
        <taxon>Embryophyta</taxon>
        <taxon>Tracheophyta</taxon>
        <taxon>Spermatophyta</taxon>
        <taxon>Magnoliopsida</taxon>
        <taxon>eudicotyledons</taxon>
        <taxon>Gunneridae</taxon>
        <taxon>Pentapetalae</taxon>
        <taxon>rosids</taxon>
        <taxon>malvids</taxon>
        <taxon>Brassicales</taxon>
        <taxon>Brassicaceae</taxon>
        <taxon>Brassiceae</taxon>
        <taxon>Brassica</taxon>
    </lineage>
</organism>
<dbReference type="PANTHER" id="PTHR33223">
    <property type="entry name" value="CCHC-TYPE DOMAIN-CONTAINING PROTEIN"/>
    <property type="match status" value="1"/>
</dbReference>
<evidence type="ECO:0000313" key="2">
    <source>
        <dbReference type="EMBL" id="KAF2600524.1"/>
    </source>
</evidence>
<evidence type="ECO:0000313" key="3">
    <source>
        <dbReference type="Proteomes" id="UP000712281"/>
    </source>
</evidence>
<comment type="caution">
    <text evidence="2">The sequence shown here is derived from an EMBL/GenBank/DDBJ whole genome shotgun (WGS) entry which is preliminary data.</text>
</comment>
<dbReference type="EMBL" id="QGKW02000717">
    <property type="protein sequence ID" value="KAF2600524.1"/>
    <property type="molecule type" value="Genomic_DNA"/>
</dbReference>
<evidence type="ECO:0000259" key="1">
    <source>
        <dbReference type="Pfam" id="PF03732"/>
    </source>
</evidence>
<dbReference type="PANTHER" id="PTHR33223:SF11">
    <property type="entry name" value="ELEMENT PROTEIN, PUTATIVE-RELATED"/>
    <property type="match status" value="1"/>
</dbReference>
<dbReference type="Proteomes" id="UP000712281">
    <property type="component" value="Unassembled WGS sequence"/>
</dbReference>
<dbReference type="Pfam" id="PF03732">
    <property type="entry name" value="Retrotrans_gag"/>
    <property type="match status" value="1"/>
</dbReference>